<dbReference type="UniPathway" id="UPA00251">
    <property type="reaction ID" value="UER00317"/>
</dbReference>
<dbReference type="HAMAP" id="MF_00375">
    <property type="entry name" value="HemL_aminotrans_3"/>
    <property type="match status" value="1"/>
</dbReference>
<evidence type="ECO:0000313" key="9">
    <source>
        <dbReference type="Proteomes" id="UP000199411"/>
    </source>
</evidence>
<keyword evidence="4 7" id="KW-0663">Pyridoxal phosphate</keyword>
<dbReference type="EC" id="5.4.3.8" evidence="7"/>
<evidence type="ECO:0000256" key="4">
    <source>
        <dbReference type="ARBA" id="ARBA00022898"/>
    </source>
</evidence>
<dbReference type="InterPro" id="IPR005814">
    <property type="entry name" value="Aminotrans_3"/>
</dbReference>
<dbReference type="InterPro" id="IPR015422">
    <property type="entry name" value="PyrdxlP-dep_Trfase_small"/>
</dbReference>
<comment type="pathway">
    <text evidence="2">Porphyrin-containing compound metabolism; protoporphyrin-IX biosynthesis; 5-aminolevulinate from L-glutamyl-tRNA(Glu): step 2/2.</text>
</comment>
<evidence type="ECO:0000313" key="8">
    <source>
        <dbReference type="EMBL" id="SDC19388.1"/>
    </source>
</evidence>
<dbReference type="Pfam" id="PF00202">
    <property type="entry name" value="Aminotran_3"/>
    <property type="match status" value="1"/>
</dbReference>
<dbReference type="CDD" id="cd00610">
    <property type="entry name" value="OAT_like"/>
    <property type="match status" value="1"/>
</dbReference>
<evidence type="ECO:0000256" key="2">
    <source>
        <dbReference type="ARBA" id="ARBA00004819"/>
    </source>
</evidence>
<keyword evidence="7" id="KW-0963">Cytoplasm</keyword>
<gene>
    <name evidence="7" type="primary">hemL</name>
    <name evidence="8" type="ORF">SAMN05660835_00425</name>
</gene>
<comment type="subunit">
    <text evidence="7">Homodimer.</text>
</comment>
<dbReference type="InterPro" id="IPR004639">
    <property type="entry name" value="4pyrrol_synth_GluAld_NH2Trfase"/>
</dbReference>
<proteinExistence type="inferred from homology"/>
<comment type="subcellular location">
    <subcellularLocation>
        <location evidence="7">Cytoplasm</location>
    </subcellularLocation>
</comment>
<dbReference type="SUPFAM" id="SSF53383">
    <property type="entry name" value="PLP-dependent transferases"/>
    <property type="match status" value="1"/>
</dbReference>
<dbReference type="Gene3D" id="3.40.640.10">
    <property type="entry name" value="Type I PLP-dependent aspartate aminotransferase-like (Major domain)"/>
    <property type="match status" value="1"/>
</dbReference>
<protein>
    <recommendedName>
        <fullName evidence="7">Glutamate-1-semialdehyde 2,1-aminomutase</fullName>
        <shortName evidence="7">GSA</shortName>
        <ecNumber evidence="7">5.4.3.8</ecNumber>
    </recommendedName>
    <alternativeName>
        <fullName evidence="7">Glutamate-1-semialdehyde aminotransferase</fullName>
        <shortName evidence="7">GSA-AT</shortName>
    </alternativeName>
</protein>
<dbReference type="GO" id="GO:0042286">
    <property type="term" value="F:glutamate-1-semialdehyde 2,1-aminomutase activity"/>
    <property type="evidence" value="ECO:0007669"/>
    <property type="project" value="UniProtKB-UniRule"/>
</dbReference>
<comment type="similarity">
    <text evidence="3 7">Belongs to the class-III pyridoxal-phosphate-dependent aminotransferase family. HemL subfamily.</text>
</comment>
<dbReference type="GO" id="GO:0030170">
    <property type="term" value="F:pyridoxal phosphate binding"/>
    <property type="evidence" value="ECO:0007669"/>
    <property type="project" value="InterPro"/>
</dbReference>
<dbReference type="Proteomes" id="UP000199411">
    <property type="component" value="Unassembled WGS sequence"/>
</dbReference>
<accession>A0A1G6JL43</accession>
<dbReference type="PANTHER" id="PTHR43713:SF3">
    <property type="entry name" value="GLUTAMATE-1-SEMIALDEHYDE 2,1-AMINOMUTASE 1, CHLOROPLASTIC-RELATED"/>
    <property type="match status" value="1"/>
</dbReference>
<evidence type="ECO:0000256" key="3">
    <source>
        <dbReference type="ARBA" id="ARBA00008981"/>
    </source>
</evidence>
<name>A0A1G6JL43_9BACT</name>
<dbReference type="Gene3D" id="3.90.1150.10">
    <property type="entry name" value="Aspartate Aminotransferase, domain 1"/>
    <property type="match status" value="1"/>
</dbReference>
<keyword evidence="6 7" id="KW-0627">Porphyrin biosynthesis</keyword>
<feature type="modified residue" description="N6-(pyridoxal phosphate)lysine" evidence="7">
    <location>
        <position position="266"/>
    </location>
</feature>
<keyword evidence="5 7" id="KW-0413">Isomerase</keyword>
<comment type="catalytic activity">
    <reaction evidence="7">
        <text>(S)-4-amino-5-oxopentanoate = 5-aminolevulinate</text>
        <dbReference type="Rhea" id="RHEA:14265"/>
        <dbReference type="ChEBI" id="CHEBI:57501"/>
        <dbReference type="ChEBI" id="CHEBI:356416"/>
        <dbReference type="EC" id="5.4.3.8"/>
    </reaction>
</comment>
<dbReference type="InterPro" id="IPR015421">
    <property type="entry name" value="PyrdxlP-dep_Trfase_major"/>
</dbReference>
<reference evidence="9" key="1">
    <citation type="submission" date="2016-10" db="EMBL/GenBank/DDBJ databases">
        <authorList>
            <person name="Varghese N."/>
            <person name="Submissions S."/>
        </authorList>
    </citation>
    <scope>NUCLEOTIDE SEQUENCE [LARGE SCALE GENOMIC DNA]</scope>
    <source>
        <strain evidence="9">DSM 8415</strain>
    </source>
</reference>
<evidence type="ECO:0000256" key="6">
    <source>
        <dbReference type="ARBA" id="ARBA00023244"/>
    </source>
</evidence>
<dbReference type="GO" id="GO:0006782">
    <property type="term" value="P:protoporphyrinogen IX biosynthetic process"/>
    <property type="evidence" value="ECO:0007669"/>
    <property type="project" value="UniProtKB-UniRule"/>
</dbReference>
<dbReference type="PANTHER" id="PTHR43713">
    <property type="entry name" value="GLUTAMATE-1-SEMIALDEHYDE 2,1-AMINOMUTASE"/>
    <property type="match status" value="1"/>
</dbReference>
<dbReference type="AlphaFoldDB" id="A0A1G6JL43"/>
<dbReference type="InterPro" id="IPR015424">
    <property type="entry name" value="PyrdxlP-dep_Trfase"/>
</dbReference>
<dbReference type="GO" id="GO:0008483">
    <property type="term" value="F:transaminase activity"/>
    <property type="evidence" value="ECO:0007669"/>
    <property type="project" value="InterPro"/>
</dbReference>
<keyword evidence="9" id="KW-1185">Reference proteome</keyword>
<dbReference type="OrthoDB" id="9801834at2"/>
<comment type="cofactor">
    <cofactor evidence="1 7">
        <name>pyridoxal 5'-phosphate</name>
        <dbReference type="ChEBI" id="CHEBI:597326"/>
    </cofactor>
</comment>
<dbReference type="NCBIfam" id="TIGR00713">
    <property type="entry name" value="hemL"/>
    <property type="match status" value="1"/>
</dbReference>
<dbReference type="RefSeq" id="WP_092127858.1">
    <property type="nucleotide sequence ID" value="NZ_FMYU01000003.1"/>
</dbReference>
<organism evidence="8 9">
    <name type="scientific">Desulfurella multipotens</name>
    <dbReference type="NCBI Taxonomy" id="79269"/>
    <lineage>
        <taxon>Bacteria</taxon>
        <taxon>Pseudomonadati</taxon>
        <taxon>Campylobacterota</taxon>
        <taxon>Desulfurellia</taxon>
        <taxon>Desulfurellales</taxon>
        <taxon>Desulfurellaceae</taxon>
        <taxon>Desulfurella</taxon>
    </lineage>
</organism>
<evidence type="ECO:0000256" key="5">
    <source>
        <dbReference type="ARBA" id="ARBA00023235"/>
    </source>
</evidence>
<dbReference type="NCBIfam" id="NF000818">
    <property type="entry name" value="PRK00062.1"/>
    <property type="match status" value="1"/>
</dbReference>
<dbReference type="FunFam" id="3.40.640.10:FF:000021">
    <property type="entry name" value="Glutamate-1-semialdehyde 2,1-aminomutase"/>
    <property type="match status" value="1"/>
</dbReference>
<evidence type="ECO:0000256" key="7">
    <source>
        <dbReference type="HAMAP-Rule" id="MF_00375"/>
    </source>
</evidence>
<sequence length="433" mass="47919">MFEESKRLFLEAKKYIVGGVNSPVRAFKSVGIDPIFIKKAKGAYLYSEDSNTFIDYVSSFGPNILGNANNTIINKVKAALENGFTYGACTKAEIELAKRIVEAFDSIELTRFVNSGTEAVMSSIRLARGFTQRENCLKFIGCYHGHYDGMLVGAGSGAATFGVPTSKGVIEDIAKHTLLCEYNDFDAVKKIFQDYGHTIACVIVEPIAANMGVVLPKPNFLKFLREITQQYESLLIFDEVITGFRACYGGVQTLENIKPDLTILGKIIGGGFPLAMYGGNREIMSLISPEGPVYQAGTLSGNPIAVQAGIATLDMLKNTNPYEQLKLNTQILVSRIMGLARTYDIPMSENSFASCFTFFFTEEKPTNYTEVVKSNDRLFKNFFLGMLKRGIYFAPSQFEANFLSTAHTKNDIEYTINAAEEIFKELQNAKFIV</sequence>
<evidence type="ECO:0000256" key="1">
    <source>
        <dbReference type="ARBA" id="ARBA00001933"/>
    </source>
</evidence>
<dbReference type="EMBL" id="FMYU01000003">
    <property type="protein sequence ID" value="SDC19388.1"/>
    <property type="molecule type" value="Genomic_DNA"/>
</dbReference>
<dbReference type="GO" id="GO:0005737">
    <property type="term" value="C:cytoplasm"/>
    <property type="evidence" value="ECO:0007669"/>
    <property type="project" value="UniProtKB-SubCell"/>
</dbReference>